<dbReference type="Pfam" id="PF04075">
    <property type="entry name" value="F420H2_quin_red"/>
    <property type="match status" value="1"/>
</dbReference>
<sequence length="153" mass="17544">MIAVRAGNEPAIDDLGSELMLFGKEHVRRYQETDGREGHEWERGTTTLLLTTTGRVSGKEHTTPLIYRKHGDVYVVVASKAGAPAHPDWYLNLQANPRVKVQVLADRFEANARTATPEERAELWPYMVEVWPDYAEYQKKTDREIPVVILERR</sequence>
<dbReference type="PANTHER" id="PTHR39428">
    <property type="entry name" value="F420H(2)-DEPENDENT QUINONE REDUCTASE RV1261C"/>
    <property type="match status" value="1"/>
</dbReference>
<evidence type="ECO:0000256" key="2">
    <source>
        <dbReference type="ARBA" id="ARBA00049106"/>
    </source>
</evidence>
<comment type="catalytic activity">
    <reaction evidence="2">
        <text>oxidized coenzyme F420-(gamma-L-Glu)(n) + a quinol + H(+) = reduced coenzyme F420-(gamma-L-Glu)(n) + a quinone</text>
        <dbReference type="Rhea" id="RHEA:39663"/>
        <dbReference type="Rhea" id="RHEA-COMP:12939"/>
        <dbReference type="Rhea" id="RHEA-COMP:14378"/>
        <dbReference type="ChEBI" id="CHEBI:15378"/>
        <dbReference type="ChEBI" id="CHEBI:24646"/>
        <dbReference type="ChEBI" id="CHEBI:132124"/>
        <dbReference type="ChEBI" id="CHEBI:133980"/>
        <dbReference type="ChEBI" id="CHEBI:139511"/>
    </reaction>
</comment>
<dbReference type="SUPFAM" id="SSF50475">
    <property type="entry name" value="FMN-binding split barrel"/>
    <property type="match status" value="1"/>
</dbReference>
<dbReference type="NCBIfam" id="TIGR00026">
    <property type="entry name" value="hi_GC_TIGR00026"/>
    <property type="match status" value="1"/>
</dbReference>
<keyword evidence="4" id="KW-1185">Reference proteome</keyword>
<dbReference type="GO" id="GO:0016491">
    <property type="term" value="F:oxidoreductase activity"/>
    <property type="evidence" value="ECO:0007669"/>
    <property type="project" value="InterPro"/>
</dbReference>
<dbReference type="GO" id="GO:0005886">
    <property type="term" value="C:plasma membrane"/>
    <property type="evidence" value="ECO:0007669"/>
    <property type="project" value="TreeGrafter"/>
</dbReference>
<dbReference type="InterPro" id="IPR004378">
    <property type="entry name" value="F420H2_quin_Rdtase"/>
</dbReference>
<reference evidence="3 4" key="1">
    <citation type="submission" date="2019-06" db="EMBL/GenBank/DDBJ databases">
        <title>Sequencing the genomes of 1000 actinobacteria strains.</title>
        <authorList>
            <person name="Klenk H.-P."/>
        </authorList>
    </citation>
    <scope>NUCLEOTIDE SEQUENCE [LARGE SCALE GENOMIC DNA]</scope>
    <source>
        <strain evidence="3 4">DSM 43186</strain>
    </source>
</reference>
<gene>
    <name evidence="3" type="ORF">FHX40_1657</name>
</gene>
<evidence type="ECO:0000313" key="4">
    <source>
        <dbReference type="Proteomes" id="UP000319213"/>
    </source>
</evidence>
<evidence type="ECO:0000256" key="1">
    <source>
        <dbReference type="ARBA" id="ARBA00008710"/>
    </source>
</evidence>
<dbReference type="AlphaFoldDB" id="A0A543IWM2"/>
<dbReference type="GO" id="GO:0070967">
    <property type="term" value="F:coenzyme F420 binding"/>
    <property type="evidence" value="ECO:0007669"/>
    <property type="project" value="TreeGrafter"/>
</dbReference>
<dbReference type="Gene3D" id="2.30.110.10">
    <property type="entry name" value="Electron Transport, Fmn-binding Protein, Chain A"/>
    <property type="match status" value="1"/>
</dbReference>
<comment type="similarity">
    <text evidence="1">Belongs to the F420H(2)-dependent quinone reductase family.</text>
</comment>
<organism evidence="3 4">
    <name type="scientific">Thermopolyspora flexuosa</name>
    <dbReference type="NCBI Taxonomy" id="103836"/>
    <lineage>
        <taxon>Bacteria</taxon>
        <taxon>Bacillati</taxon>
        <taxon>Actinomycetota</taxon>
        <taxon>Actinomycetes</taxon>
        <taxon>Streptosporangiales</taxon>
        <taxon>Streptosporangiaceae</taxon>
        <taxon>Thermopolyspora</taxon>
    </lineage>
</organism>
<dbReference type="Proteomes" id="UP000319213">
    <property type="component" value="Unassembled WGS sequence"/>
</dbReference>
<accession>A0A543IWM2</accession>
<evidence type="ECO:0000313" key="3">
    <source>
        <dbReference type="EMBL" id="TQM74968.1"/>
    </source>
</evidence>
<proteinExistence type="inferred from homology"/>
<dbReference type="InterPro" id="IPR012349">
    <property type="entry name" value="Split_barrel_FMN-bd"/>
</dbReference>
<dbReference type="EMBL" id="VFPQ01000001">
    <property type="protein sequence ID" value="TQM74968.1"/>
    <property type="molecule type" value="Genomic_DNA"/>
</dbReference>
<dbReference type="PANTHER" id="PTHR39428:SF1">
    <property type="entry name" value="F420H(2)-DEPENDENT QUINONE REDUCTASE RV1261C"/>
    <property type="match status" value="1"/>
</dbReference>
<comment type="caution">
    <text evidence="3">The sequence shown here is derived from an EMBL/GenBank/DDBJ whole genome shotgun (WGS) entry which is preliminary data.</text>
</comment>
<protein>
    <submittedName>
        <fullName evidence="3">Deazaflavin-dependent oxidoreductase (Nitroreductase family)</fullName>
    </submittedName>
</protein>
<name>A0A543IWM2_9ACTN</name>